<name>A0A231UZY0_9HYPH</name>
<keyword evidence="1" id="KW-1133">Transmembrane helix</keyword>
<feature type="transmembrane region" description="Helical" evidence="1">
    <location>
        <begin position="84"/>
        <end position="102"/>
    </location>
</feature>
<dbReference type="Proteomes" id="UP000215405">
    <property type="component" value="Unassembled WGS sequence"/>
</dbReference>
<proteinExistence type="predicted"/>
<evidence type="ECO:0000256" key="1">
    <source>
        <dbReference type="SAM" id="Phobius"/>
    </source>
</evidence>
<feature type="transmembrane region" description="Helical" evidence="1">
    <location>
        <begin position="45"/>
        <end position="63"/>
    </location>
</feature>
<dbReference type="Pfam" id="PF20398">
    <property type="entry name" value="DUF6691"/>
    <property type="match status" value="1"/>
</dbReference>
<protein>
    <submittedName>
        <fullName evidence="2">Permease</fullName>
    </submittedName>
</protein>
<keyword evidence="1" id="KW-0812">Transmembrane</keyword>
<sequence>MSIRQIAAGAAAGLLFGLGIALSGMINPAKVISFFDVTGEWDPSLLFVMGGALMTAFIGYRIIFKTWSHPLFDTKFNLPSAAEIDARLVSGAAIFGIGWGIAGFCPGGSPPAILLNPVPTLIFIVSLLVGGVIARLFIAPRFQTAKA</sequence>
<evidence type="ECO:0000313" key="2">
    <source>
        <dbReference type="EMBL" id="OXT01525.1"/>
    </source>
</evidence>
<keyword evidence="3" id="KW-1185">Reference proteome</keyword>
<gene>
    <name evidence="2" type="ORF">B7H23_00660</name>
</gene>
<dbReference type="EMBL" id="NBYO01000001">
    <property type="protein sequence ID" value="OXT01525.1"/>
    <property type="molecule type" value="Genomic_DNA"/>
</dbReference>
<evidence type="ECO:0000313" key="3">
    <source>
        <dbReference type="Proteomes" id="UP000215405"/>
    </source>
</evidence>
<reference evidence="3" key="1">
    <citation type="journal article" date="2017" name="Int. J. Syst. Evol. Microbiol.">
        <title>Notoacmeibacter marinus gen. nov., sp. nov., isolated from the gut of a limpet and proposal of Notoacmeibacteraceae fam. nov. in the order Rhizobiales of the class Alphaproteobacteria.</title>
        <authorList>
            <person name="Huang Z."/>
            <person name="Guo F."/>
            <person name="Lai Q."/>
        </authorList>
    </citation>
    <scope>NUCLEOTIDE SEQUENCE [LARGE SCALE GENOMIC DNA]</scope>
    <source>
        <strain evidence="3">XMTR2A4</strain>
    </source>
</reference>
<dbReference type="RefSeq" id="WP_094075496.1">
    <property type="nucleotide sequence ID" value="NZ_NBYO01000001.1"/>
</dbReference>
<dbReference type="AlphaFoldDB" id="A0A231UZY0"/>
<feature type="transmembrane region" description="Helical" evidence="1">
    <location>
        <begin position="114"/>
        <end position="138"/>
    </location>
</feature>
<keyword evidence="1" id="KW-0472">Membrane</keyword>
<comment type="caution">
    <text evidence="2">The sequence shown here is derived from an EMBL/GenBank/DDBJ whole genome shotgun (WGS) entry which is preliminary data.</text>
</comment>
<dbReference type="InterPro" id="IPR046513">
    <property type="entry name" value="DUF6691"/>
</dbReference>
<accession>A0A231UZY0</accession>
<organism evidence="2 3">
    <name type="scientific">Notoacmeibacter marinus</name>
    <dbReference type="NCBI Taxonomy" id="1876515"/>
    <lineage>
        <taxon>Bacteria</taxon>
        <taxon>Pseudomonadati</taxon>
        <taxon>Pseudomonadota</taxon>
        <taxon>Alphaproteobacteria</taxon>
        <taxon>Hyphomicrobiales</taxon>
        <taxon>Notoacmeibacteraceae</taxon>
        <taxon>Notoacmeibacter</taxon>
    </lineage>
</organism>